<dbReference type="Proteomes" id="UP000199170">
    <property type="component" value="Unassembled WGS sequence"/>
</dbReference>
<accession>A0A1H3GMT1</accession>
<gene>
    <name evidence="2" type="ORF">SAMN04487946_105233</name>
</gene>
<reference evidence="3" key="1">
    <citation type="submission" date="2016-10" db="EMBL/GenBank/DDBJ databases">
        <authorList>
            <person name="Varghese N."/>
            <person name="Submissions S."/>
        </authorList>
    </citation>
    <scope>NUCLEOTIDE SEQUENCE [LARGE SCALE GENOMIC DNA]</scope>
    <source>
        <strain evidence="3">CGMCC 1.10118</strain>
    </source>
</reference>
<dbReference type="AlphaFoldDB" id="A0A1H3GMT1"/>
<name>A0A1H3GMT1_9EURY</name>
<evidence type="ECO:0000313" key="3">
    <source>
        <dbReference type="Proteomes" id="UP000199170"/>
    </source>
</evidence>
<evidence type="ECO:0000256" key="1">
    <source>
        <dbReference type="SAM" id="MobiDB-lite"/>
    </source>
</evidence>
<feature type="region of interest" description="Disordered" evidence="1">
    <location>
        <begin position="1"/>
        <end position="28"/>
    </location>
</feature>
<evidence type="ECO:0000313" key="2">
    <source>
        <dbReference type="EMBL" id="SDY03938.1"/>
    </source>
</evidence>
<dbReference type="EMBL" id="FNPB01000005">
    <property type="protein sequence ID" value="SDY03938.1"/>
    <property type="molecule type" value="Genomic_DNA"/>
</dbReference>
<organism evidence="2 3">
    <name type="scientific">Halobellus clavatus</name>
    <dbReference type="NCBI Taxonomy" id="660517"/>
    <lineage>
        <taxon>Archaea</taxon>
        <taxon>Methanobacteriati</taxon>
        <taxon>Methanobacteriota</taxon>
        <taxon>Stenosarchaea group</taxon>
        <taxon>Halobacteria</taxon>
        <taxon>Halobacteriales</taxon>
        <taxon>Haloferacaceae</taxon>
        <taxon>Halobellus</taxon>
    </lineage>
</organism>
<feature type="compositionally biased region" description="Polar residues" evidence="1">
    <location>
        <begin position="12"/>
        <end position="28"/>
    </location>
</feature>
<proteinExistence type="predicted"/>
<protein>
    <submittedName>
        <fullName evidence="2">Uncharacterized protein</fullName>
    </submittedName>
</protein>
<feature type="compositionally biased region" description="Basic and acidic residues" evidence="1">
    <location>
        <begin position="1"/>
        <end position="11"/>
    </location>
</feature>
<keyword evidence="3" id="KW-1185">Reference proteome</keyword>
<sequence>MRHPETEERPGDTTTAEQANSVETTPNTADTVQIHIDMTTAKSERIEREKIATKIAQRHRVRLSTAHSAVQEALLSEMLVPAGNGRVSLNPALFGQTWDEWSEHR</sequence>